<feature type="region of interest" description="Disordered" evidence="2">
    <location>
        <begin position="70"/>
        <end position="189"/>
    </location>
</feature>
<dbReference type="OrthoDB" id="5781878at2759"/>
<dbReference type="PROSITE" id="PS50900">
    <property type="entry name" value="PLAC"/>
    <property type="match status" value="1"/>
</dbReference>
<feature type="compositionally biased region" description="Acidic residues" evidence="2">
    <location>
        <begin position="137"/>
        <end position="161"/>
    </location>
</feature>
<evidence type="ECO:0000259" key="3">
    <source>
        <dbReference type="PROSITE" id="PS50900"/>
    </source>
</evidence>
<evidence type="ECO:0000256" key="1">
    <source>
        <dbReference type="ARBA" id="ARBA00022729"/>
    </source>
</evidence>
<keyword evidence="1" id="KW-0732">Signal</keyword>
<dbReference type="EMBL" id="SEYY01020181">
    <property type="protein sequence ID" value="KAB7497518.1"/>
    <property type="molecule type" value="Genomic_DNA"/>
</dbReference>
<sequence>CSGKCGKGIEEREVKCLDSSLKSSANCYNDTKPETTRPCSPSYCQAENNGHNLPKLGHDLQGAEETFKKEATNYDSMETNVKENDLENPKEENEITDSDDVEYNRNNVLSVQENKNYDNTEDKDEADNNVKNIDQIVTDEDFSDDNDDKESDDTIEDENTATEENVATSNEKENDGVWKEIDDDNQQTNELAVVEKVGNEINAIPDKDALGDESLPDKDGQSQEEKTSEKNNKKKKEKKEQEDKDSTKSKKQEKEKGEDKETNKINQNKKEEKHKACIDRIKNCHLVFRARLCRLKYYNKLCCLTCQASTR</sequence>
<organism evidence="4 5">
    <name type="scientific">Armadillidium nasatum</name>
    <dbReference type="NCBI Taxonomy" id="96803"/>
    <lineage>
        <taxon>Eukaryota</taxon>
        <taxon>Metazoa</taxon>
        <taxon>Ecdysozoa</taxon>
        <taxon>Arthropoda</taxon>
        <taxon>Crustacea</taxon>
        <taxon>Multicrustacea</taxon>
        <taxon>Malacostraca</taxon>
        <taxon>Eumalacostraca</taxon>
        <taxon>Peracarida</taxon>
        <taxon>Isopoda</taxon>
        <taxon>Oniscidea</taxon>
        <taxon>Crinocheta</taxon>
        <taxon>Armadillidiidae</taxon>
        <taxon>Armadillidium</taxon>
    </lineage>
</organism>
<feature type="compositionally biased region" description="Basic and acidic residues" evidence="2">
    <location>
        <begin position="205"/>
        <end position="231"/>
    </location>
</feature>
<feature type="domain" description="PLAC" evidence="3">
    <location>
        <begin position="273"/>
        <end position="310"/>
    </location>
</feature>
<evidence type="ECO:0000256" key="2">
    <source>
        <dbReference type="SAM" id="MobiDB-lite"/>
    </source>
</evidence>
<feature type="compositionally biased region" description="Basic and acidic residues" evidence="2">
    <location>
        <begin position="80"/>
        <end position="93"/>
    </location>
</feature>
<evidence type="ECO:0000313" key="4">
    <source>
        <dbReference type="EMBL" id="KAB7497518.1"/>
    </source>
</evidence>
<keyword evidence="5" id="KW-1185">Reference proteome</keyword>
<dbReference type="InterPro" id="IPR010909">
    <property type="entry name" value="PLAC"/>
</dbReference>
<dbReference type="InterPro" id="IPR000884">
    <property type="entry name" value="TSP1_rpt"/>
</dbReference>
<feature type="compositionally biased region" description="Basic and acidic residues" evidence="2">
    <location>
        <begin position="238"/>
        <end position="272"/>
    </location>
</feature>
<feature type="non-terminal residue" evidence="4">
    <location>
        <position position="1"/>
    </location>
</feature>
<comment type="caution">
    <text evidence="4">The sequence shown here is derived from an EMBL/GenBank/DDBJ whole genome shotgun (WGS) entry which is preliminary data.</text>
</comment>
<dbReference type="Pfam" id="PF19030">
    <property type="entry name" value="TSP1_ADAMTS"/>
    <property type="match status" value="1"/>
</dbReference>
<dbReference type="PROSITE" id="PS50092">
    <property type="entry name" value="TSP1"/>
    <property type="match status" value="1"/>
</dbReference>
<proteinExistence type="predicted"/>
<name>A0A5N5SUB6_9CRUS</name>
<dbReference type="Pfam" id="PF08686">
    <property type="entry name" value="PLAC"/>
    <property type="match status" value="1"/>
</dbReference>
<accession>A0A5N5SUB6</accession>
<protein>
    <recommendedName>
        <fullName evidence="3">PLAC domain-containing protein</fullName>
    </recommendedName>
</protein>
<feature type="compositionally biased region" description="Polar residues" evidence="2">
    <location>
        <begin position="104"/>
        <end position="114"/>
    </location>
</feature>
<dbReference type="AlphaFoldDB" id="A0A5N5SUB6"/>
<gene>
    <name evidence="4" type="ORF">Anas_07205</name>
</gene>
<feature type="compositionally biased region" description="Basic and acidic residues" evidence="2">
    <location>
        <begin position="170"/>
        <end position="180"/>
    </location>
</feature>
<dbReference type="Proteomes" id="UP000326759">
    <property type="component" value="Unassembled WGS sequence"/>
</dbReference>
<evidence type="ECO:0000313" key="5">
    <source>
        <dbReference type="Proteomes" id="UP000326759"/>
    </source>
</evidence>
<feature type="region of interest" description="Disordered" evidence="2">
    <location>
        <begin position="204"/>
        <end position="272"/>
    </location>
</feature>
<reference evidence="4 5" key="1">
    <citation type="journal article" date="2019" name="PLoS Biol.">
        <title>Sex chromosomes control vertical transmission of feminizing Wolbachia symbionts in an isopod.</title>
        <authorList>
            <person name="Becking T."/>
            <person name="Chebbi M.A."/>
            <person name="Giraud I."/>
            <person name="Moumen B."/>
            <person name="Laverre T."/>
            <person name="Caubet Y."/>
            <person name="Peccoud J."/>
            <person name="Gilbert C."/>
            <person name="Cordaux R."/>
        </authorList>
    </citation>
    <scope>NUCLEOTIDE SEQUENCE [LARGE SCALE GENOMIC DNA]</scope>
    <source>
        <strain evidence="4">ANa2</strain>
        <tissue evidence="4">Whole body excluding digestive tract and cuticle</tissue>
    </source>
</reference>